<dbReference type="EMBL" id="JACHCC010000014">
    <property type="protein sequence ID" value="MBB6502590.1"/>
    <property type="molecule type" value="Genomic_DNA"/>
</dbReference>
<protein>
    <recommendedName>
        <fullName evidence="4">DUF1349 domain-containing protein</fullName>
    </recommendedName>
</protein>
<dbReference type="GO" id="GO:0004553">
    <property type="term" value="F:hydrolase activity, hydrolyzing O-glycosyl compounds"/>
    <property type="evidence" value="ECO:0007669"/>
    <property type="project" value="UniProtKB-ARBA"/>
</dbReference>
<dbReference type="AlphaFoldDB" id="A0A7X0J864"/>
<dbReference type="InterPro" id="IPR013320">
    <property type="entry name" value="ConA-like_dom_sf"/>
</dbReference>
<reference evidence="2 3" key="1">
    <citation type="submission" date="2020-08" db="EMBL/GenBank/DDBJ databases">
        <title>Genomic Encyclopedia of Type Strains, Phase IV (KMG-V): Genome sequencing to study the core and pangenomes of soil and plant-associated prokaryotes.</title>
        <authorList>
            <person name="Whitman W."/>
        </authorList>
    </citation>
    <scope>NUCLEOTIDE SEQUENCE [LARGE SCALE GENOMIC DNA]</scope>
    <source>
        <strain evidence="2 3">M2T3</strain>
    </source>
</reference>
<dbReference type="RefSeq" id="WP_221451011.1">
    <property type="nucleotide sequence ID" value="NZ_JACHCC010000014.1"/>
</dbReference>
<gene>
    <name evidence="2" type="ORF">HDF25_004773</name>
</gene>
<dbReference type="Gene3D" id="2.60.120.200">
    <property type="match status" value="1"/>
</dbReference>
<dbReference type="InterPro" id="IPR009784">
    <property type="entry name" value="DUF1349"/>
</dbReference>
<dbReference type="PIRSF" id="PIRSF022704">
    <property type="entry name" value="UCP022704"/>
    <property type="match status" value="1"/>
</dbReference>
<feature type="chain" id="PRO_5031112780" description="DUF1349 domain-containing protein" evidence="1">
    <location>
        <begin position="27"/>
        <end position="210"/>
    </location>
</feature>
<name>A0A7X0J864_9SPHI</name>
<dbReference type="PANTHER" id="PTHR35332">
    <property type="entry name" value="REGULATION OF ENOLASE PROTEIN 1"/>
    <property type="match status" value="1"/>
</dbReference>
<dbReference type="Proteomes" id="UP000521017">
    <property type="component" value="Unassembled WGS sequence"/>
</dbReference>
<dbReference type="PANTHER" id="PTHR35332:SF2">
    <property type="entry name" value="REGULATION OF ENOLASE PROTEIN 1"/>
    <property type="match status" value="1"/>
</dbReference>
<keyword evidence="1" id="KW-0732">Signal</keyword>
<sequence>MNPNLIYKKLKTSIVLCLLAGTSAFAQNQQPIMKWFNQPVTWSGNADKLNFTVDPNTDYWQVTHYGFKRDNGPFYFQEAEGDFEASVKITGHYKELFHQAGLMIRIDEKNWIKTGIEYVDGVQNVSAVVTREVSDWSVVPRHNSPESVWLKLLRKGDYVEIRYSFDQQKYEMLRLAYFPPGVKVQIGMVAAAPGKQSFPVTFENFKVEKK</sequence>
<dbReference type="SUPFAM" id="SSF49899">
    <property type="entry name" value="Concanavalin A-like lectins/glucanases"/>
    <property type="match status" value="1"/>
</dbReference>
<accession>A0A7X0J864</accession>
<comment type="caution">
    <text evidence="2">The sequence shown here is derived from an EMBL/GenBank/DDBJ whole genome shotgun (WGS) entry which is preliminary data.</text>
</comment>
<evidence type="ECO:0008006" key="4">
    <source>
        <dbReference type="Google" id="ProtNLM"/>
    </source>
</evidence>
<evidence type="ECO:0000256" key="1">
    <source>
        <dbReference type="SAM" id="SignalP"/>
    </source>
</evidence>
<evidence type="ECO:0000313" key="3">
    <source>
        <dbReference type="Proteomes" id="UP000521017"/>
    </source>
</evidence>
<evidence type="ECO:0000313" key="2">
    <source>
        <dbReference type="EMBL" id="MBB6502590.1"/>
    </source>
</evidence>
<proteinExistence type="predicted"/>
<feature type="signal peptide" evidence="1">
    <location>
        <begin position="1"/>
        <end position="26"/>
    </location>
</feature>
<dbReference type="InterPro" id="IPR015987">
    <property type="entry name" value="UCP022704"/>
</dbReference>
<dbReference type="Pfam" id="PF07081">
    <property type="entry name" value="DUF1349"/>
    <property type="match status" value="1"/>
</dbReference>
<organism evidence="2 3">
    <name type="scientific">Pedobacter cryoconitis</name>
    <dbReference type="NCBI Taxonomy" id="188932"/>
    <lineage>
        <taxon>Bacteria</taxon>
        <taxon>Pseudomonadati</taxon>
        <taxon>Bacteroidota</taxon>
        <taxon>Sphingobacteriia</taxon>
        <taxon>Sphingobacteriales</taxon>
        <taxon>Sphingobacteriaceae</taxon>
        <taxon>Pedobacter</taxon>
    </lineage>
</organism>
<dbReference type="GO" id="GO:0005975">
    <property type="term" value="P:carbohydrate metabolic process"/>
    <property type="evidence" value="ECO:0007669"/>
    <property type="project" value="UniProtKB-ARBA"/>
</dbReference>